<organism evidence="3 4">
    <name type="scientific">Arachis hypogaea</name>
    <name type="common">Peanut</name>
    <dbReference type="NCBI Taxonomy" id="3818"/>
    <lineage>
        <taxon>Eukaryota</taxon>
        <taxon>Viridiplantae</taxon>
        <taxon>Streptophyta</taxon>
        <taxon>Embryophyta</taxon>
        <taxon>Tracheophyta</taxon>
        <taxon>Spermatophyta</taxon>
        <taxon>Magnoliopsida</taxon>
        <taxon>eudicotyledons</taxon>
        <taxon>Gunneridae</taxon>
        <taxon>Pentapetalae</taxon>
        <taxon>rosids</taxon>
        <taxon>fabids</taxon>
        <taxon>Fabales</taxon>
        <taxon>Fabaceae</taxon>
        <taxon>Papilionoideae</taxon>
        <taxon>50 kb inversion clade</taxon>
        <taxon>dalbergioids sensu lato</taxon>
        <taxon>Dalbergieae</taxon>
        <taxon>Pterocarpus clade</taxon>
        <taxon>Arachis</taxon>
    </lineage>
</organism>
<dbReference type="AlphaFoldDB" id="A0A445AU95"/>
<evidence type="ECO:0000313" key="4">
    <source>
        <dbReference type="Proteomes" id="UP000289738"/>
    </source>
</evidence>
<evidence type="ECO:0000256" key="1">
    <source>
        <dbReference type="SAM" id="Coils"/>
    </source>
</evidence>
<proteinExistence type="predicted"/>
<evidence type="ECO:0000313" key="3">
    <source>
        <dbReference type="EMBL" id="RYR29999.1"/>
    </source>
</evidence>
<dbReference type="Proteomes" id="UP000289738">
    <property type="component" value="Chromosome B01"/>
</dbReference>
<sequence length="123" mass="14110">MLEQRKSIKGKSKPGVRSTAIDEFLKENGIDVKIEGPSTKLSDDKRDSLALNEDYYQHVMEDIDDEEGRVRCYGRSVTKSNLKKHAEISEIKKQHIEEVTSLKDELGDMKAKQKHQEEEIHGL</sequence>
<comment type="caution">
    <text evidence="3">The sequence shown here is derived from an EMBL/GenBank/DDBJ whole genome shotgun (WGS) entry which is preliminary data.</text>
</comment>
<dbReference type="EMBL" id="SDMP01000011">
    <property type="protein sequence ID" value="RYR29999.1"/>
    <property type="molecule type" value="Genomic_DNA"/>
</dbReference>
<protein>
    <submittedName>
        <fullName evidence="3">Uncharacterized protein</fullName>
    </submittedName>
</protein>
<gene>
    <name evidence="3" type="ORF">Ahy_B01g054751</name>
</gene>
<keyword evidence="4" id="KW-1185">Reference proteome</keyword>
<accession>A0A445AU95</accession>
<name>A0A445AU95_ARAHY</name>
<feature type="coiled-coil region" evidence="1">
    <location>
        <begin position="92"/>
        <end position="119"/>
    </location>
</feature>
<evidence type="ECO:0000256" key="2">
    <source>
        <dbReference type="SAM" id="MobiDB-lite"/>
    </source>
</evidence>
<feature type="region of interest" description="Disordered" evidence="2">
    <location>
        <begin position="1"/>
        <end position="20"/>
    </location>
</feature>
<reference evidence="3 4" key="1">
    <citation type="submission" date="2019-01" db="EMBL/GenBank/DDBJ databases">
        <title>Sequencing of cultivated peanut Arachis hypogaea provides insights into genome evolution and oil improvement.</title>
        <authorList>
            <person name="Chen X."/>
        </authorList>
    </citation>
    <scope>NUCLEOTIDE SEQUENCE [LARGE SCALE GENOMIC DNA]</scope>
    <source>
        <strain evidence="4">cv. Fuhuasheng</strain>
        <tissue evidence="3">Leaves</tissue>
    </source>
</reference>
<keyword evidence="1" id="KW-0175">Coiled coil</keyword>